<dbReference type="Proteomes" id="UP000032046">
    <property type="component" value="Unassembled WGS sequence"/>
</dbReference>
<feature type="compositionally biased region" description="Basic residues" evidence="1">
    <location>
        <begin position="37"/>
        <end position="53"/>
    </location>
</feature>
<keyword evidence="3" id="KW-1185">Reference proteome</keyword>
<comment type="caution">
    <text evidence="2">The sequence shown here is derived from an EMBL/GenBank/DDBJ whole genome shotgun (WGS) entry which is preliminary data.</text>
</comment>
<accession>A0A0D0IW26</accession>
<reference evidence="2 3" key="1">
    <citation type="submission" date="2015-01" db="EMBL/GenBank/DDBJ databases">
        <title>Comparative genomics of non-oral Prevotella species.</title>
        <authorList>
            <person name="Accetto T."/>
            <person name="Nograsek B."/>
            <person name="Avgustin G."/>
        </authorList>
    </citation>
    <scope>NUCLEOTIDE SEQUENCE [LARGE SCALE GENOMIC DNA]</scope>
    <source>
        <strain evidence="2 3">P5-119</strain>
    </source>
</reference>
<evidence type="ECO:0000313" key="3">
    <source>
        <dbReference type="Proteomes" id="UP000032046"/>
    </source>
</evidence>
<feature type="region of interest" description="Disordered" evidence="1">
    <location>
        <begin position="1"/>
        <end position="61"/>
    </location>
</feature>
<protein>
    <submittedName>
        <fullName evidence="2">Uncharacterized protein</fullName>
    </submittedName>
</protein>
<evidence type="ECO:0000313" key="2">
    <source>
        <dbReference type="EMBL" id="KIP62542.1"/>
    </source>
</evidence>
<organism evidence="2 3">
    <name type="scientific">Prevotella pectinovora</name>
    <dbReference type="NCBI Taxonomy" id="1602169"/>
    <lineage>
        <taxon>Bacteria</taxon>
        <taxon>Pseudomonadati</taxon>
        <taxon>Bacteroidota</taxon>
        <taxon>Bacteroidia</taxon>
        <taxon>Bacteroidales</taxon>
        <taxon>Prevotellaceae</taxon>
        <taxon>Prevotella</taxon>
    </lineage>
</organism>
<proteinExistence type="predicted"/>
<dbReference type="AlphaFoldDB" id="A0A0D0IW26"/>
<sequence>MKQATIVPNRGKQRSQVGQAACPKWASSVPKTEPKVSIRRNTRKGNEKKRHLNKLFPVDEE</sequence>
<dbReference type="STRING" id="1602171.ST44_06980"/>
<dbReference type="EMBL" id="JXQK01000053">
    <property type="protein sequence ID" value="KIP62542.1"/>
    <property type="molecule type" value="Genomic_DNA"/>
</dbReference>
<name>A0A0D0IW26_9BACT</name>
<dbReference type="RefSeq" id="WP_022316261.1">
    <property type="nucleotide sequence ID" value="NZ_JXQH01000092.1"/>
</dbReference>
<evidence type="ECO:0000256" key="1">
    <source>
        <dbReference type="SAM" id="MobiDB-lite"/>
    </source>
</evidence>
<gene>
    <name evidence="2" type="ORF">ST44_06980</name>
</gene>